<dbReference type="SUPFAM" id="SSF52777">
    <property type="entry name" value="CoA-dependent acyltransferases"/>
    <property type="match status" value="2"/>
</dbReference>
<evidence type="ECO:0000259" key="1">
    <source>
        <dbReference type="Pfam" id="PF00668"/>
    </source>
</evidence>
<dbReference type="PANTHER" id="PTHR45527:SF1">
    <property type="entry name" value="FATTY ACID SYNTHASE"/>
    <property type="match status" value="1"/>
</dbReference>
<gene>
    <name evidence="2" type="ORF">GCM10010430_75240</name>
</gene>
<sequence>MSSSISATYRIEGELDVARFAEAIARTVGQHDALRIGLCDDVRLGTPTQLVRHQPDNASLLSCQQVRSSSEEQFSRYARLVHGKDLAEPWDLTTEYPFRFRLLRHSPTVHAFLASFSQVALDGRGMALVLRDLWQNFEHDTAHPDFPSVPQRPSFVRAAEQHAAGGSPRTAGFWQQRIAENCPSGEPPTERPDTIDQPRCVMAQATVSGAERAMLRERSKTYGCTEFQLTIAALAHAVLTEVATDDRLHIWLPVDARSPGDFDTSGMFTVSLPVALPRTGSLLEMARQVREEVMAVAANRQMDHAALAALQASFRETDTSRGWTVSAGYSNRDQNPGEKVAQGVVARPGSYPADFQYISRGVELKVLGGAGSLSITLALDSVFSADTAADRLLNAFSAGLGGIRLARCA</sequence>
<comment type="caution">
    <text evidence="2">The sequence shown here is derived from an EMBL/GenBank/DDBJ whole genome shotgun (WGS) entry which is preliminary data.</text>
</comment>
<proteinExistence type="predicted"/>
<organism evidence="2 3">
    <name type="scientific">Kitasatospora cystarginea</name>
    <dbReference type="NCBI Taxonomy" id="58350"/>
    <lineage>
        <taxon>Bacteria</taxon>
        <taxon>Bacillati</taxon>
        <taxon>Actinomycetota</taxon>
        <taxon>Actinomycetes</taxon>
        <taxon>Kitasatosporales</taxon>
        <taxon>Streptomycetaceae</taxon>
        <taxon>Kitasatospora</taxon>
    </lineage>
</organism>
<dbReference type="Proteomes" id="UP001500305">
    <property type="component" value="Unassembled WGS sequence"/>
</dbReference>
<accession>A0ABN3EZ13</accession>
<evidence type="ECO:0000313" key="2">
    <source>
        <dbReference type="EMBL" id="GAA2278264.1"/>
    </source>
</evidence>
<dbReference type="EMBL" id="BAAATR010000062">
    <property type="protein sequence ID" value="GAA2278264.1"/>
    <property type="molecule type" value="Genomic_DNA"/>
</dbReference>
<dbReference type="InterPro" id="IPR001242">
    <property type="entry name" value="Condensation_dom"/>
</dbReference>
<evidence type="ECO:0000313" key="3">
    <source>
        <dbReference type="Proteomes" id="UP001500305"/>
    </source>
</evidence>
<dbReference type="Gene3D" id="3.30.559.10">
    <property type="entry name" value="Chloramphenicol acetyltransferase-like domain"/>
    <property type="match status" value="1"/>
</dbReference>
<name>A0ABN3EZ13_9ACTN</name>
<dbReference type="Pfam" id="PF00668">
    <property type="entry name" value="Condensation"/>
    <property type="match status" value="1"/>
</dbReference>
<reference evidence="2 3" key="1">
    <citation type="journal article" date="2019" name="Int. J. Syst. Evol. Microbiol.">
        <title>The Global Catalogue of Microorganisms (GCM) 10K type strain sequencing project: providing services to taxonomists for standard genome sequencing and annotation.</title>
        <authorList>
            <consortium name="The Broad Institute Genomics Platform"/>
            <consortium name="The Broad Institute Genome Sequencing Center for Infectious Disease"/>
            <person name="Wu L."/>
            <person name="Ma J."/>
        </authorList>
    </citation>
    <scope>NUCLEOTIDE SEQUENCE [LARGE SCALE GENOMIC DNA]</scope>
    <source>
        <strain evidence="2 3">JCM 7356</strain>
    </source>
</reference>
<dbReference type="PANTHER" id="PTHR45527">
    <property type="entry name" value="NONRIBOSOMAL PEPTIDE SYNTHETASE"/>
    <property type="match status" value="1"/>
</dbReference>
<feature type="domain" description="Condensation" evidence="1">
    <location>
        <begin position="5"/>
        <end position="310"/>
    </location>
</feature>
<dbReference type="Gene3D" id="3.30.559.30">
    <property type="entry name" value="Nonribosomal peptide synthetase, condensation domain"/>
    <property type="match status" value="1"/>
</dbReference>
<dbReference type="InterPro" id="IPR023213">
    <property type="entry name" value="CAT-like_dom_sf"/>
</dbReference>
<protein>
    <recommendedName>
        <fullName evidence="1">Condensation domain-containing protein</fullName>
    </recommendedName>
</protein>
<keyword evidence="3" id="KW-1185">Reference proteome</keyword>